<name>A0A328ZGV6_9BURK</name>
<gene>
    <name evidence="4" type="ORF">AX018_100976</name>
</gene>
<proteinExistence type="inferred from homology"/>
<dbReference type="PRINTS" id="PR00080">
    <property type="entry name" value="SDRFAMILY"/>
</dbReference>
<dbReference type="Proteomes" id="UP000248856">
    <property type="component" value="Unassembled WGS sequence"/>
</dbReference>
<keyword evidence="2" id="KW-0560">Oxidoreductase</keyword>
<dbReference type="PANTHER" id="PTHR44169:SF6">
    <property type="entry name" value="NADPH-DEPENDENT 1-ACYLDIHYDROXYACETONE PHOSPHATE REDUCTASE"/>
    <property type="match status" value="1"/>
</dbReference>
<evidence type="ECO:0000313" key="4">
    <source>
        <dbReference type="EMBL" id="RAR84844.1"/>
    </source>
</evidence>
<accession>A0A328ZGV6</accession>
<dbReference type="Pfam" id="PF00106">
    <property type="entry name" value="adh_short"/>
    <property type="match status" value="1"/>
</dbReference>
<dbReference type="AlphaFoldDB" id="A0A328ZGV6"/>
<dbReference type="OrthoDB" id="9789083at2"/>
<evidence type="ECO:0000256" key="2">
    <source>
        <dbReference type="ARBA" id="ARBA00023002"/>
    </source>
</evidence>
<evidence type="ECO:0000256" key="1">
    <source>
        <dbReference type="ARBA" id="ARBA00006484"/>
    </source>
</evidence>
<dbReference type="Gene3D" id="3.40.50.720">
    <property type="entry name" value="NAD(P)-binding Rossmann-like Domain"/>
    <property type="match status" value="1"/>
</dbReference>
<dbReference type="GO" id="GO:0016491">
    <property type="term" value="F:oxidoreductase activity"/>
    <property type="evidence" value="ECO:0007669"/>
    <property type="project" value="UniProtKB-KW"/>
</dbReference>
<protein>
    <submittedName>
        <fullName evidence="4">Short-subunit dehydrogenase</fullName>
    </submittedName>
</protein>
<dbReference type="InterPro" id="IPR036291">
    <property type="entry name" value="NAD(P)-bd_dom_sf"/>
</dbReference>
<dbReference type="SUPFAM" id="SSF51735">
    <property type="entry name" value="NAD(P)-binding Rossmann-fold domains"/>
    <property type="match status" value="1"/>
</dbReference>
<dbReference type="InterPro" id="IPR002347">
    <property type="entry name" value="SDR_fam"/>
</dbReference>
<evidence type="ECO:0000256" key="3">
    <source>
        <dbReference type="RuleBase" id="RU000363"/>
    </source>
</evidence>
<organism evidence="4 5">
    <name type="scientific">Paracidovorax anthurii</name>
    <dbReference type="NCBI Taxonomy" id="78229"/>
    <lineage>
        <taxon>Bacteria</taxon>
        <taxon>Pseudomonadati</taxon>
        <taxon>Pseudomonadota</taxon>
        <taxon>Betaproteobacteria</taxon>
        <taxon>Burkholderiales</taxon>
        <taxon>Comamonadaceae</taxon>
        <taxon>Paracidovorax</taxon>
    </lineage>
</organism>
<dbReference type="EMBL" id="QLTA01000009">
    <property type="protein sequence ID" value="RAR84844.1"/>
    <property type="molecule type" value="Genomic_DNA"/>
</dbReference>
<reference evidence="4 5" key="1">
    <citation type="submission" date="2018-06" db="EMBL/GenBank/DDBJ databases">
        <title>Genomic Encyclopedia of Archaeal and Bacterial Type Strains, Phase II (KMG-II): from individual species to whole genera.</title>
        <authorList>
            <person name="Goeker M."/>
        </authorList>
    </citation>
    <scope>NUCLEOTIDE SEQUENCE [LARGE SCALE GENOMIC DNA]</scope>
    <source>
        <strain evidence="4 5">CFPB 3232</strain>
    </source>
</reference>
<dbReference type="RefSeq" id="WP_111876528.1">
    <property type="nucleotide sequence ID" value="NZ_CBCSGC010000059.1"/>
</dbReference>
<comment type="similarity">
    <text evidence="1 3">Belongs to the short-chain dehydrogenases/reductases (SDR) family.</text>
</comment>
<comment type="caution">
    <text evidence="4">The sequence shown here is derived from an EMBL/GenBank/DDBJ whole genome shotgun (WGS) entry which is preliminary data.</text>
</comment>
<dbReference type="PRINTS" id="PR00081">
    <property type="entry name" value="GDHRDH"/>
</dbReference>
<dbReference type="CDD" id="cd05374">
    <property type="entry name" value="17beta-HSD-like_SDR_c"/>
    <property type="match status" value="1"/>
</dbReference>
<evidence type="ECO:0000313" key="5">
    <source>
        <dbReference type="Proteomes" id="UP000248856"/>
    </source>
</evidence>
<keyword evidence="5" id="KW-1185">Reference proteome</keyword>
<sequence>MFVKGKKTALVTGASSGMGKAIAQRLIKDGYQVYVAARGVEKMADLARLGAHPLRMDVSRDEEIVAGVETILAQTGGVDVLVNNAGFGLYGPVEEIGIDEARYQFEVNLFGAARLTQLLLPAMRAKRSGHIVNITSMGGKMYSILGAWYHATKHALEGWSDCLRLEVAGFGIQVVIVEPGVIETGFGDAASDTIVRRSASGPYGRLMQRVAQSIKNTYGHGTGSDPGVIADVVSQAVSSSHPRTRYAAGKFAKMLIRMRVWLGDRMFDRIILSQTR</sequence>
<dbReference type="PANTHER" id="PTHR44169">
    <property type="entry name" value="NADPH-DEPENDENT 1-ACYLDIHYDROXYACETONE PHOSPHATE REDUCTASE"/>
    <property type="match status" value="1"/>
</dbReference>
<dbReference type="NCBIfam" id="NF004826">
    <property type="entry name" value="PRK06182.1"/>
    <property type="match status" value="1"/>
</dbReference>